<reference evidence="1 2" key="1">
    <citation type="submission" date="2017-04" db="EMBL/GenBank/DDBJ databases">
        <authorList>
            <person name="Afonso C.L."/>
            <person name="Miller P.J."/>
            <person name="Scott M.A."/>
            <person name="Spackman E."/>
            <person name="Goraichik I."/>
            <person name="Dimitrov K.M."/>
            <person name="Suarez D.L."/>
            <person name="Swayne D.E."/>
        </authorList>
    </citation>
    <scope>NUCLEOTIDE SEQUENCE [LARGE SCALE GENOMIC DNA]</scope>
    <source>
        <strain evidence="2">XA(T)</strain>
    </source>
</reference>
<sequence>MDDPVASVSLIVEAFSWIGLALGIVLLVIGLLRGAFFRGWRRTDGVVVVDESGRRAYRWLGDDAVLYEAPADDDDTQVLDPGDGITVYVSPRDPSVGRIDDPRHEGRALRISGSILLGLGVISSVVSLVLSA</sequence>
<name>A0A1X9LI02_9MICO</name>
<accession>A0A1X9LI02</accession>
<dbReference type="RefSeq" id="WP_085018931.1">
    <property type="nucleotide sequence ID" value="NZ_BMHD01000002.1"/>
</dbReference>
<gene>
    <name evidence="1" type="ORF">B5808_05845</name>
</gene>
<keyword evidence="2" id="KW-1185">Reference proteome</keyword>
<evidence type="ECO:0000313" key="2">
    <source>
        <dbReference type="Proteomes" id="UP000192775"/>
    </source>
</evidence>
<proteinExistence type="predicted"/>
<dbReference type="Proteomes" id="UP000192775">
    <property type="component" value="Chromosome"/>
</dbReference>
<dbReference type="EMBL" id="CP020715">
    <property type="protein sequence ID" value="ARJ04793.1"/>
    <property type="molecule type" value="Genomic_DNA"/>
</dbReference>
<dbReference type="KEGG" id="cphy:B5808_05845"/>
<dbReference type="AlphaFoldDB" id="A0A1X9LI02"/>
<dbReference type="STRING" id="1619308.B5808_05845"/>
<organism evidence="1 2">
    <name type="scientific">Cnuibacter physcomitrellae</name>
    <dbReference type="NCBI Taxonomy" id="1619308"/>
    <lineage>
        <taxon>Bacteria</taxon>
        <taxon>Bacillati</taxon>
        <taxon>Actinomycetota</taxon>
        <taxon>Actinomycetes</taxon>
        <taxon>Micrococcales</taxon>
        <taxon>Microbacteriaceae</taxon>
        <taxon>Cnuibacter</taxon>
    </lineage>
</organism>
<protein>
    <submittedName>
        <fullName evidence="1">Uncharacterized protein</fullName>
    </submittedName>
</protein>
<evidence type="ECO:0000313" key="1">
    <source>
        <dbReference type="EMBL" id="ARJ04793.1"/>
    </source>
</evidence>